<sequence length="116" mass="13211">MLFAGWSSGVLTRLLALTCCQKGLQDFVCVCLRAYQWPVNEITNVLPGRTFITEDKPAWIRECLRGHKHTHARNLFHTQTPEEASPRMCERVNSSLHLDFNTEAIVLALTGELWSL</sequence>
<dbReference type="EMBL" id="SWLE01000014">
    <property type="protein sequence ID" value="TNM91850.1"/>
    <property type="molecule type" value="Genomic_DNA"/>
</dbReference>
<feature type="chain" id="PRO_5021313299" evidence="1">
    <location>
        <begin position="17"/>
        <end position="116"/>
    </location>
</feature>
<name>A0A4Z2BKV4_9TELE</name>
<dbReference type="AlphaFoldDB" id="A0A4Z2BKV4"/>
<reference evidence="2 3" key="1">
    <citation type="submission" date="2019-04" db="EMBL/GenBank/DDBJ databases">
        <title>The sequence and de novo assembly of Takifugu bimaculatus genome using PacBio and Hi-C technologies.</title>
        <authorList>
            <person name="Xu P."/>
            <person name="Liu B."/>
            <person name="Zhou Z."/>
        </authorList>
    </citation>
    <scope>NUCLEOTIDE SEQUENCE [LARGE SCALE GENOMIC DNA]</scope>
    <source>
        <strain evidence="2">TB-2018</strain>
        <tissue evidence="2">Muscle</tissue>
    </source>
</reference>
<comment type="caution">
    <text evidence="2">The sequence shown here is derived from an EMBL/GenBank/DDBJ whole genome shotgun (WGS) entry which is preliminary data.</text>
</comment>
<evidence type="ECO:0000256" key="1">
    <source>
        <dbReference type="SAM" id="SignalP"/>
    </source>
</evidence>
<protein>
    <submittedName>
        <fullName evidence="2">Uncharacterized protein</fullName>
    </submittedName>
</protein>
<keyword evidence="1" id="KW-0732">Signal</keyword>
<accession>A0A4Z2BKV4</accession>
<proteinExistence type="predicted"/>
<gene>
    <name evidence="2" type="ORF">fugu_018862</name>
</gene>
<keyword evidence="3" id="KW-1185">Reference proteome</keyword>
<evidence type="ECO:0000313" key="2">
    <source>
        <dbReference type="EMBL" id="TNM91850.1"/>
    </source>
</evidence>
<dbReference type="Proteomes" id="UP000516260">
    <property type="component" value="Chromosome 21"/>
</dbReference>
<feature type="signal peptide" evidence="1">
    <location>
        <begin position="1"/>
        <end position="16"/>
    </location>
</feature>
<organism evidence="2 3">
    <name type="scientific">Takifugu bimaculatus</name>
    <dbReference type="NCBI Taxonomy" id="433685"/>
    <lineage>
        <taxon>Eukaryota</taxon>
        <taxon>Metazoa</taxon>
        <taxon>Chordata</taxon>
        <taxon>Craniata</taxon>
        <taxon>Vertebrata</taxon>
        <taxon>Euteleostomi</taxon>
        <taxon>Actinopterygii</taxon>
        <taxon>Neopterygii</taxon>
        <taxon>Teleostei</taxon>
        <taxon>Neoteleostei</taxon>
        <taxon>Acanthomorphata</taxon>
        <taxon>Eupercaria</taxon>
        <taxon>Tetraodontiformes</taxon>
        <taxon>Tetradontoidea</taxon>
        <taxon>Tetraodontidae</taxon>
        <taxon>Takifugu</taxon>
    </lineage>
</organism>
<evidence type="ECO:0000313" key="3">
    <source>
        <dbReference type="Proteomes" id="UP000516260"/>
    </source>
</evidence>